<name>A0A8J3CDJ6_9PSEU</name>
<keyword evidence="2" id="KW-0812">Transmembrane</keyword>
<dbReference type="Pfam" id="PF20176">
    <property type="entry name" value="DUF6541"/>
    <property type="match status" value="1"/>
</dbReference>
<comment type="caution">
    <text evidence="3">The sequence shown here is derived from an EMBL/GenBank/DDBJ whole genome shotgun (WGS) entry which is preliminary data.</text>
</comment>
<feature type="transmembrane region" description="Helical" evidence="2">
    <location>
        <begin position="114"/>
        <end position="135"/>
    </location>
</feature>
<feature type="transmembrane region" description="Helical" evidence="2">
    <location>
        <begin position="54"/>
        <end position="77"/>
    </location>
</feature>
<organism evidence="3 4">
    <name type="scientific">Longimycelium tulufanense</name>
    <dbReference type="NCBI Taxonomy" id="907463"/>
    <lineage>
        <taxon>Bacteria</taxon>
        <taxon>Bacillati</taxon>
        <taxon>Actinomycetota</taxon>
        <taxon>Actinomycetes</taxon>
        <taxon>Pseudonocardiales</taxon>
        <taxon>Pseudonocardiaceae</taxon>
        <taxon>Longimycelium</taxon>
    </lineage>
</organism>
<accession>A0A8J3CDJ6</accession>
<sequence>MVMLVLLAIWVPGLLLGLTLRLRGWTLAAAAPVLTFGAVATGTAVLGRLGFSWSWWSFGGWVLGVAVVLGLTSWLMARRAGTAAARKSTDGGPAETTAGVEPGRTDSRSPRDHVVVAVGVLAGLVVGAVTFLRGIGGLGTINQDWDAPFHANAIRWIAEHGDPLPSALAPIANEASNGSYFYPNTYHALLALVFDPNGGSMPEVLNLGALAMVLAWPLGVAAVGMAWRMPALGVAAAAAVSTWFSTFPYDQLWRGPLWPYVAGVALIPATLALARHVIVPRGLAGPVGLGLAGAGLVGLHPSVAFVLAAYAVMLLLALLLRFEPVRWRVARLPLAATVVVTGLLAVLVMIPALSAKAGVTAARWPLIATPVEGFGQAILFSPNAPNPQWWLGIPALVGIGLLIAHRRLLWVVGAYLIFAIAYAGCASLESQWVFTITGPFYNDAWRFGALLPLAGALAIGELVNTLSGAVRDKLTARFRQPWLPVTATLTAGAVMIAMLGVLGHGAYLHRNTERLAWKNNDASGPDGDNSGATVTKGEREAFQWLKEHAGDSPVMNDHSDGSVWMYALAGVKPVDWSFYGSPADSDSGMLNQHFNELDTNPDIRRKVDELGVRYVMVGRGFVRGNQSVRAPGMVALDSVPGLREVYTNPDATIYQVTDAPEPVSTPQLSNSRR</sequence>
<evidence type="ECO:0000313" key="4">
    <source>
        <dbReference type="Proteomes" id="UP000637578"/>
    </source>
</evidence>
<feature type="transmembrane region" description="Helical" evidence="2">
    <location>
        <begin position="449"/>
        <end position="470"/>
    </location>
</feature>
<protein>
    <submittedName>
        <fullName evidence="3">Uncharacterized protein</fullName>
    </submittedName>
</protein>
<evidence type="ECO:0000256" key="1">
    <source>
        <dbReference type="SAM" id="MobiDB-lite"/>
    </source>
</evidence>
<feature type="transmembrane region" description="Helical" evidence="2">
    <location>
        <begin position="388"/>
        <end position="404"/>
    </location>
</feature>
<evidence type="ECO:0000313" key="3">
    <source>
        <dbReference type="EMBL" id="GGM44337.1"/>
    </source>
</evidence>
<dbReference type="AlphaFoldDB" id="A0A8J3CDJ6"/>
<feature type="transmembrane region" description="Helical" evidence="2">
    <location>
        <begin position="298"/>
        <end position="320"/>
    </location>
</feature>
<proteinExistence type="predicted"/>
<keyword evidence="4" id="KW-1185">Reference proteome</keyword>
<dbReference type="Proteomes" id="UP000637578">
    <property type="component" value="Unassembled WGS sequence"/>
</dbReference>
<evidence type="ECO:0000256" key="2">
    <source>
        <dbReference type="SAM" id="Phobius"/>
    </source>
</evidence>
<reference evidence="3" key="2">
    <citation type="submission" date="2020-09" db="EMBL/GenBank/DDBJ databases">
        <authorList>
            <person name="Sun Q."/>
            <person name="Zhou Y."/>
        </authorList>
    </citation>
    <scope>NUCLEOTIDE SEQUENCE</scope>
    <source>
        <strain evidence="3">CGMCC 4.5737</strain>
    </source>
</reference>
<feature type="transmembrane region" description="Helical" evidence="2">
    <location>
        <begin position="409"/>
        <end position="429"/>
    </location>
</feature>
<keyword evidence="2" id="KW-0472">Membrane</keyword>
<feature type="transmembrane region" description="Helical" evidence="2">
    <location>
        <begin position="332"/>
        <end position="353"/>
    </location>
</feature>
<dbReference type="RefSeq" id="WP_189055116.1">
    <property type="nucleotide sequence ID" value="NZ_BMMK01000004.1"/>
</dbReference>
<feature type="transmembrane region" description="Helical" evidence="2">
    <location>
        <begin position="204"/>
        <end position="227"/>
    </location>
</feature>
<reference evidence="3" key="1">
    <citation type="journal article" date="2014" name="Int. J. Syst. Evol. Microbiol.">
        <title>Complete genome sequence of Corynebacterium casei LMG S-19264T (=DSM 44701T), isolated from a smear-ripened cheese.</title>
        <authorList>
            <consortium name="US DOE Joint Genome Institute (JGI-PGF)"/>
            <person name="Walter F."/>
            <person name="Albersmeier A."/>
            <person name="Kalinowski J."/>
            <person name="Ruckert C."/>
        </authorList>
    </citation>
    <scope>NUCLEOTIDE SEQUENCE</scope>
    <source>
        <strain evidence="3">CGMCC 4.5737</strain>
    </source>
</reference>
<gene>
    <name evidence="3" type="ORF">GCM10012275_14190</name>
</gene>
<feature type="transmembrane region" description="Helical" evidence="2">
    <location>
        <begin position="482"/>
        <end position="507"/>
    </location>
</feature>
<feature type="transmembrane region" description="Helical" evidence="2">
    <location>
        <begin position="257"/>
        <end position="278"/>
    </location>
</feature>
<dbReference type="InterPro" id="IPR046671">
    <property type="entry name" value="DUF6541"/>
</dbReference>
<feature type="region of interest" description="Disordered" evidence="1">
    <location>
        <begin position="86"/>
        <end position="109"/>
    </location>
</feature>
<dbReference type="EMBL" id="BMMK01000004">
    <property type="protein sequence ID" value="GGM44337.1"/>
    <property type="molecule type" value="Genomic_DNA"/>
</dbReference>
<keyword evidence="2" id="KW-1133">Transmembrane helix</keyword>